<evidence type="ECO:0000259" key="1">
    <source>
        <dbReference type="PROSITE" id="PS51154"/>
    </source>
</evidence>
<dbReference type="Proteomes" id="UP000824175">
    <property type="component" value="Unassembled WGS sequence"/>
</dbReference>
<dbReference type="EMBL" id="DVMJ01000066">
    <property type="protein sequence ID" value="HIU14022.1"/>
    <property type="molecule type" value="Genomic_DNA"/>
</dbReference>
<evidence type="ECO:0000313" key="2">
    <source>
        <dbReference type="EMBL" id="HIU14022.1"/>
    </source>
</evidence>
<gene>
    <name evidence="2" type="ORF">IAD15_08140</name>
</gene>
<comment type="caution">
    <text evidence="2">The sequence shown here is derived from an EMBL/GenBank/DDBJ whole genome shotgun (WGS) entry which is preliminary data.</text>
</comment>
<dbReference type="AlphaFoldDB" id="A0A9D1L1J6"/>
<dbReference type="InterPro" id="IPR002589">
    <property type="entry name" value="Macro_dom"/>
</dbReference>
<dbReference type="SUPFAM" id="SSF52949">
    <property type="entry name" value="Macro domain-like"/>
    <property type="match status" value="1"/>
</dbReference>
<dbReference type="Gene3D" id="3.40.220.10">
    <property type="entry name" value="Leucine Aminopeptidase, subunit E, domain 1"/>
    <property type="match status" value="1"/>
</dbReference>
<dbReference type="PANTHER" id="PTHR11106">
    <property type="entry name" value="GANGLIOSIDE INDUCED DIFFERENTIATION ASSOCIATED PROTEIN 2-RELATED"/>
    <property type="match status" value="1"/>
</dbReference>
<organism evidence="2 3">
    <name type="scientific">Candidatus Fimiplasma intestinipullorum</name>
    <dbReference type="NCBI Taxonomy" id="2840825"/>
    <lineage>
        <taxon>Bacteria</taxon>
        <taxon>Bacillati</taxon>
        <taxon>Bacillota</taxon>
        <taxon>Clostridia</taxon>
        <taxon>Eubacteriales</taxon>
        <taxon>Candidatus Fimiplasma</taxon>
    </lineage>
</organism>
<sequence>MAFRIIHDDITRVKADAIVNTANPEPVYAPGTDQAIYEAAGKEALLAERKKIGHIPVGEVAVTSGFALPAKYILHTVGPVWKGGSYGELEALSSCYTRSMTLAMYLGCESMAFPLISSGTYGFPKDIAIKVVAKAIYDFLMQHEMQVILVVYDRSSVEASLQWSTDLRTYIDENYTESSVVPLFQREALHKQRRVLPPSSLQEYLLQLDESFSVYLLNLIRQKGLKNADVYHGANISKQHFSKMISTNNYHPTKNTVCALAISLRLNVDEANQLLAKAGMLLTHNSRFDLAIEYFLEHQMYNIVENNMILYENDLELLGRQ</sequence>
<dbReference type="PANTHER" id="PTHR11106:SF27">
    <property type="entry name" value="MACRO DOMAIN-CONTAINING PROTEIN"/>
    <property type="match status" value="1"/>
</dbReference>
<accession>A0A9D1L1J6</accession>
<dbReference type="SMART" id="SM00506">
    <property type="entry name" value="A1pp"/>
    <property type="match status" value="1"/>
</dbReference>
<reference evidence="2" key="2">
    <citation type="journal article" date="2021" name="PeerJ">
        <title>Extensive microbial diversity within the chicken gut microbiome revealed by metagenomics and culture.</title>
        <authorList>
            <person name="Gilroy R."/>
            <person name="Ravi A."/>
            <person name="Getino M."/>
            <person name="Pursley I."/>
            <person name="Horton D.L."/>
            <person name="Alikhan N.F."/>
            <person name="Baker D."/>
            <person name="Gharbi K."/>
            <person name="Hall N."/>
            <person name="Watson M."/>
            <person name="Adriaenssens E.M."/>
            <person name="Foster-Nyarko E."/>
            <person name="Jarju S."/>
            <person name="Secka A."/>
            <person name="Antonio M."/>
            <person name="Oren A."/>
            <person name="Chaudhuri R.R."/>
            <person name="La Ragione R."/>
            <person name="Hildebrand F."/>
            <person name="Pallen M.J."/>
        </authorList>
    </citation>
    <scope>NUCLEOTIDE SEQUENCE</scope>
    <source>
        <strain evidence="2">CHK195-11698</strain>
    </source>
</reference>
<dbReference type="PROSITE" id="PS51154">
    <property type="entry name" value="MACRO"/>
    <property type="match status" value="1"/>
</dbReference>
<dbReference type="InterPro" id="IPR043472">
    <property type="entry name" value="Macro_dom-like"/>
</dbReference>
<proteinExistence type="predicted"/>
<dbReference type="Pfam" id="PF01661">
    <property type="entry name" value="Macro"/>
    <property type="match status" value="1"/>
</dbReference>
<feature type="domain" description="Macro" evidence="1">
    <location>
        <begin position="1"/>
        <end position="168"/>
    </location>
</feature>
<name>A0A9D1L1J6_9FIRM</name>
<reference evidence="2" key="1">
    <citation type="submission" date="2020-10" db="EMBL/GenBank/DDBJ databases">
        <authorList>
            <person name="Gilroy R."/>
        </authorList>
    </citation>
    <scope>NUCLEOTIDE SEQUENCE</scope>
    <source>
        <strain evidence="2">CHK195-11698</strain>
    </source>
</reference>
<evidence type="ECO:0000313" key="3">
    <source>
        <dbReference type="Proteomes" id="UP000824175"/>
    </source>
</evidence>
<protein>
    <submittedName>
        <fullName evidence="2">Macro domain-containing protein</fullName>
    </submittedName>
</protein>